<protein>
    <submittedName>
        <fullName evidence="1">Uncharacterized protein</fullName>
    </submittedName>
</protein>
<keyword evidence="2" id="KW-1185">Reference proteome</keyword>
<gene>
    <name evidence="1" type="ORF">CBF32_12265</name>
</gene>
<evidence type="ECO:0000313" key="1">
    <source>
        <dbReference type="EMBL" id="RST99007.1"/>
    </source>
</evidence>
<organism evidence="1 2">
    <name type="scientific">Vagococcus fluvialis</name>
    <dbReference type="NCBI Taxonomy" id="2738"/>
    <lineage>
        <taxon>Bacteria</taxon>
        <taxon>Bacillati</taxon>
        <taxon>Bacillota</taxon>
        <taxon>Bacilli</taxon>
        <taxon>Lactobacillales</taxon>
        <taxon>Enterococcaceae</taxon>
        <taxon>Vagococcus</taxon>
    </lineage>
</organism>
<dbReference type="RefSeq" id="WP_086341699.1">
    <property type="nucleotide sequence ID" value="NZ_CP081461.1"/>
</dbReference>
<accession>A0A369AN43</accession>
<sequence>MNKKISYELTYEDYKNEMDIISKRNSVEVGLYFTVEFIIRSVLSQNYTTINVSSRRKWLGEDYEFYNSETGFPDLLVINKNGSKPIASVEVKYPIKEGILDLHKLQLEGHQNKFKNCIHTDFFEWRFISEKTTEMNIIKLATYQNKKIIWNEDDQWDELINQISFFFNQIKLD</sequence>
<dbReference type="Proteomes" id="UP000288197">
    <property type="component" value="Unassembled WGS sequence"/>
</dbReference>
<dbReference type="AlphaFoldDB" id="A0A369AN43"/>
<proteinExistence type="predicted"/>
<dbReference type="GeneID" id="63147496"/>
<reference evidence="1 2" key="1">
    <citation type="submission" date="2017-05" db="EMBL/GenBank/DDBJ databases">
        <title>Vagococcus spp. assemblies.</title>
        <authorList>
            <person name="Gulvik C.A."/>
        </authorList>
    </citation>
    <scope>NUCLEOTIDE SEQUENCE [LARGE SCALE GENOMIC DNA]</scope>
    <source>
        <strain evidence="1 2">NCFB 2497</strain>
    </source>
</reference>
<dbReference type="EMBL" id="NGJX01000017">
    <property type="protein sequence ID" value="RST99007.1"/>
    <property type="molecule type" value="Genomic_DNA"/>
</dbReference>
<comment type="caution">
    <text evidence="1">The sequence shown here is derived from an EMBL/GenBank/DDBJ whole genome shotgun (WGS) entry which is preliminary data.</text>
</comment>
<name>A0A369AN43_9ENTE</name>
<evidence type="ECO:0000313" key="2">
    <source>
        <dbReference type="Proteomes" id="UP000288197"/>
    </source>
</evidence>
<dbReference type="OrthoDB" id="2628344at2"/>